<dbReference type="AlphaFoldDB" id="A0A4Y9ZZ27"/>
<evidence type="ECO:0000313" key="2">
    <source>
        <dbReference type="Proteomes" id="UP000298061"/>
    </source>
</evidence>
<name>A0A4Y9ZZ27_9AGAM</name>
<sequence length="62" mass="6927">MQHILTECPGATPTLIWNLARDLWPYPPATWLPVTLGLIYSECKLQHLKANGTRNAGATRLL</sequence>
<dbReference type="OrthoDB" id="3262992at2759"/>
<dbReference type="Proteomes" id="UP000298061">
    <property type="component" value="Unassembled WGS sequence"/>
</dbReference>
<accession>A0A4Y9ZZ27</accession>
<protein>
    <submittedName>
        <fullName evidence="1">Uncharacterized protein</fullName>
    </submittedName>
</protein>
<evidence type="ECO:0000313" key="1">
    <source>
        <dbReference type="EMBL" id="TFY79347.1"/>
    </source>
</evidence>
<organism evidence="1 2">
    <name type="scientific">Hericium alpestre</name>
    <dbReference type="NCBI Taxonomy" id="135208"/>
    <lineage>
        <taxon>Eukaryota</taxon>
        <taxon>Fungi</taxon>
        <taxon>Dikarya</taxon>
        <taxon>Basidiomycota</taxon>
        <taxon>Agaricomycotina</taxon>
        <taxon>Agaricomycetes</taxon>
        <taxon>Russulales</taxon>
        <taxon>Hericiaceae</taxon>
        <taxon>Hericium</taxon>
    </lineage>
</organism>
<comment type="caution">
    <text evidence="1">The sequence shown here is derived from an EMBL/GenBank/DDBJ whole genome shotgun (WGS) entry which is preliminary data.</text>
</comment>
<keyword evidence="2" id="KW-1185">Reference proteome</keyword>
<dbReference type="EMBL" id="SFCI01000517">
    <property type="protein sequence ID" value="TFY79347.1"/>
    <property type="molecule type" value="Genomic_DNA"/>
</dbReference>
<proteinExistence type="predicted"/>
<reference evidence="1 2" key="1">
    <citation type="submission" date="2019-02" db="EMBL/GenBank/DDBJ databases">
        <title>Genome sequencing of the rare red list fungi Hericium alpestre (H. flagellum).</title>
        <authorList>
            <person name="Buettner E."/>
            <person name="Kellner H."/>
        </authorList>
    </citation>
    <scope>NUCLEOTIDE SEQUENCE [LARGE SCALE GENOMIC DNA]</scope>
    <source>
        <strain evidence="1 2">DSM 108284</strain>
    </source>
</reference>
<gene>
    <name evidence="1" type="ORF">EWM64_g4665</name>
</gene>